<proteinExistence type="predicted"/>
<sequence>MSLTGTDGFIFRPTFDGTVNHFDFNALLTIGSSSYSSLNESLEYDNISIRFERKPQQGVYTLRNNGILTRLISLSVHGDIHWNNDRAPVWNTSTGFSFTDGRTDFNFHIWNYNCPPVDTMWYGFYNYRLSHKFDSGTEYSKTYYPLYDIDSGVIFTWFNRTINPGQELVLWFGYSATYRPNLYPPDLVITTPPKSNYTVNVYPTISISGTVFDRDLYTDDTVYYSFNSGSQVSLGTIYSNTSPTPFSYSISTSSLSPGNHVIYIWANDRLHNSTVYSYNFLLLPNPMNILVTKEPPYSVYHNLNKTLPIKLEAWDTDQTTELQILYKLDSTSYVNIRNITCSVLSKHYSTSFDLFVNNLTTGSHTLYIYATNGSVSSATYSKTFYFYYNSPEIQLTREPLTEYYYQTDHTIEVTMSIKDVDGDENLTIYYYFDSSSSYPVKLENVTIENENSVVTRPYSISIDSLSVSSHSITFFAKDPRNLKSNSITCSFRIRYYDPVLVIVTPPASIYYRKDFPSLTITGRVSDGDGSATITGKYRFDSLSTYSTSSISVPSKTDPVTNTFSISFPYLNNGTHQITFWVTDQYNLVSQTFTYTFTYVLADPTFVITTAPRSTYKNAQDTSISITYNVGHPDPSKTVYIKFKFDSNSYSSMNSYYFSTTTVSTYTYSVSIPSLSYGNHKIYFYALDNEGMFSQTYEYQFFFDYNAPVLEITTAPLSTYRKATSSSISITAKLSDRDGNSVQKFKYQFDSLTATQLTTVNVASGTTPVTQTFSIPFPYLNNGTHTILVWIQDQYNMDSTPLTYTFSYILIDPTFTISTTPLSTYKNVQDTSISITYNVGHADPTKTVYIKYKFDSNAYANLNTHTISSTTVSSITASAAIPALSYGNHKIYFYALDNEGMFSQTYEYQFFFDYNAPVLEITTAPLSSYRKADSTSISITAKLSDRDGNSVQKFKYQFDSLTVTQLTTVNVASGTTPVTQTFSIPFPYLNNGTHTIKVWIEDQYNFESSKFTYTFEYVLITPSLTMITTPLSKYKNVQDTSISITYGISHSDPTKTVYIKYKFDSNAYANLNTHTISSTAQLTQSASITIPALSYGNHKIYFYALDNEGMFSQTYEYQFFFDYNAPVLEITTAPLSTYRKATSSSISITAKLSDRDGNSVQKFKYQFDSLTATQLTTVNVASGTTPVTQTFSIPFPYLNNGTHTILVWIEDQYDFKSSIFSYTFEYVLIDPTFTITTAPRATYKNVQDTSISITYNVGHADPTKTVYIKYKFDSNAYANLNTHTISSTTVSSITASAAIPALSYGNHKIYFYALDNEGMFSQTYEYQFFFDYNAPVLEITTAPLSSYRKADSTSISITAKLSDRDGNSVQKFKYQFDSLTVTQLTTVNVASGTTPVTQTFSIPFPYLNNGTHTIKVWIEDQYNFESSKFTYTFEYVLIDPTFTISTTPLSTYKNVQDTSISITYNVGHADPTKTVYIKYKFDSNAYANLNTHTISSTSQITQTMSITMPSLTYGNHKIYFYALDNEGMFSQTYEYQFFFDYNKPVVTVTKQPVTVFTRFVDTQITFTCSFTDRDGPETLKALYRFDIDTANKTYSNVQITSSTAETSLSFTINFPTNYVSGDHTLSFWASDANNLISNIITFEFEIKRIDPVLQVTKEPSSLFRNNVSTTFSFDVKASHKEGPITDVLKYKLDNNPEIVLDNIYISSMTAFVSKSYSISVHGLSNGTHSIQFWTEYEVNKSQIFTYEFDYVYNAPILEITQSPGSKYIKYVNNTIPISYKVTDIDGPETSVLLYNFDSFQEIKALDFIVETKTSSTTGDYTIVLPDLTVGTHVIQIWVKDKVGYISEIKSYTIDYHISLPVLNLEGLPYFISTFGRNMTVNVTLFHTYGPGNVKFVSYLDNRKNETLNYTANIPYDDGRLISISSIVSVPVPTKTGRHTLYMYVIDATNEVSNIISTTFLFENVFESHLKENHFKRNTRQLLLFSRIVDIE</sequence>
<keyword evidence="2" id="KW-1185">Reference proteome</keyword>
<gene>
    <name evidence="1" type="ORF">TVAG_429890</name>
</gene>
<name>A2EI65_TRIV3</name>
<reference evidence="1" key="2">
    <citation type="journal article" date="2007" name="Science">
        <title>Draft genome sequence of the sexually transmitted pathogen Trichomonas vaginalis.</title>
        <authorList>
            <person name="Carlton J.M."/>
            <person name="Hirt R.P."/>
            <person name="Silva J.C."/>
            <person name="Delcher A.L."/>
            <person name="Schatz M."/>
            <person name="Zhao Q."/>
            <person name="Wortman J.R."/>
            <person name="Bidwell S.L."/>
            <person name="Alsmark U.C.M."/>
            <person name="Besteiro S."/>
            <person name="Sicheritz-Ponten T."/>
            <person name="Noel C.J."/>
            <person name="Dacks J.B."/>
            <person name="Foster P.G."/>
            <person name="Simillion C."/>
            <person name="Van de Peer Y."/>
            <person name="Miranda-Saavedra D."/>
            <person name="Barton G.J."/>
            <person name="Westrop G.D."/>
            <person name="Mueller S."/>
            <person name="Dessi D."/>
            <person name="Fiori P.L."/>
            <person name="Ren Q."/>
            <person name="Paulsen I."/>
            <person name="Zhang H."/>
            <person name="Bastida-Corcuera F.D."/>
            <person name="Simoes-Barbosa A."/>
            <person name="Brown M.T."/>
            <person name="Hayes R.D."/>
            <person name="Mukherjee M."/>
            <person name="Okumura C.Y."/>
            <person name="Schneider R."/>
            <person name="Smith A.J."/>
            <person name="Vanacova S."/>
            <person name="Villalvazo M."/>
            <person name="Haas B.J."/>
            <person name="Pertea M."/>
            <person name="Feldblyum T.V."/>
            <person name="Utterback T.R."/>
            <person name="Shu C.L."/>
            <person name="Osoegawa K."/>
            <person name="de Jong P.J."/>
            <person name="Hrdy I."/>
            <person name="Horvathova L."/>
            <person name="Zubacova Z."/>
            <person name="Dolezal P."/>
            <person name="Malik S.B."/>
            <person name="Logsdon J.M. Jr."/>
            <person name="Henze K."/>
            <person name="Gupta A."/>
            <person name="Wang C.C."/>
            <person name="Dunne R.L."/>
            <person name="Upcroft J.A."/>
            <person name="Upcroft P."/>
            <person name="White O."/>
            <person name="Salzberg S.L."/>
            <person name="Tang P."/>
            <person name="Chiu C.-H."/>
            <person name="Lee Y.-S."/>
            <person name="Embley T.M."/>
            <person name="Coombs G.H."/>
            <person name="Mottram J.C."/>
            <person name="Tachezy J."/>
            <person name="Fraser-Liggett C.M."/>
            <person name="Johnson P.J."/>
        </authorList>
    </citation>
    <scope>NUCLEOTIDE SEQUENCE [LARGE SCALE GENOMIC DNA]</scope>
    <source>
        <strain evidence="1">G3</strain>
    </source>
</reference>
<dbReference type="VEuPathDB" id="TrichDB:TVAG_429890"/>
<evidence type="ECO:0000313" key="2">
    <source>
        <dbReference type="Proteomes" id="UP000001542"/>
    </source>
</evidence>
<evidence type="ECO:0000313" key="1">
    <source>
        <dbReference type="EMBL" id="EAY07625.1"/>
    </source>
</evidence>
<protein>
    <recommendedName>
        <fullName evidence="3">Ig-like domain-containing protein</fullName>
    </recommendedName>
</protein>
<dbReference type="EMBL" id="DS113395">
    <property type="protein sequence ID" value="EAY07625.1"/>
    <property type="molecule type" value="Genomic_DNA"/>
</dbReference>
<dbReference type="VEuPathDB" id="TrichDB:TVAGG3_0858880"/>
<organism evidence="1 2">
    <name type="scientific">Trichomonas vaginalis (strain ATCC PRA-98 / G3)</name>
    <dbReference type="NCBI Taxonomy" id="412133"/>
    <lineage>
        <taxon>Eukaryota</taxon>
        <taxon>Metamonada</taxon>
        <taxon>Parabasalia</taxon>
        <taxon>Trichomonadida</taxon>
        <taxon>Trichomonadidae</taxon>
        <taxon>Trichomonas</taxon>
    </lineage>
</organism>
<evidence type="ECO:0008006" key="3">
    <source>
        <dbReference type="Google" id="ProtNLM"/>
    </source>
</evidence>
<reference evidence="1" key="1">
    <citation type="submission" date="2006-10" db="EMBL/GenBank/DDBJ databases">
        <authorList>
            <person name="Amadeo P."/>
            <person name="Zhao Q."/>
            <person name="Wortman J."/>
            <person name="Fraser-Liggett C."/>
            <person name="Carlton J."/>
        </authorList>
    </citation>
    <scope>NUCLEOTIDE SEQUENCE</scope>
    <source>
        <strain evidence="1">G3</strain>
    </source>
</reference>
<accession>A2EI65</accession>
<dbReference type="KEGG" id="tva:4765518"/>
<dbReference type="InParanoid" id="A2EI65"/>
<dbReference type="RefSeq" id="XP_001319848.1">
    <property type="nucleotide sequence ID" value="XM_001319813.1"/>
</dbReference>
<dbReference type="Proteomes" id="UP000001542">
    <property type="component" value="Unassembled WGS sequence"/>
</dbReference>